<dbReference type="SMART" id="SM00895">
    <property type="entry name" value="FCD"/>
    <property type="match status" value="1"/>
</dbReference>
<evidence type="ECO:0000313" key="6">
    <source>
        <dbReference type="Proteomes" id="UP000292781"/>
    </source>
</evidence>
<keyword evidence="3" id="KW-0804">Transcription</keyword>
<dbReference type="InterPro" id="IPR011711">
    <property type="entry name" value="GntR_C"/>
</dbReference>
<dbReference type="OrthoDB" id="7618373at2"/>
<dbReference type="Gene3D" id="1.10.10.10">
    <property type="entry name" value="Winged helix-like DNA-binding domain superfamily/Winged helix DNA-binding domain"/>
    <property type="match status" value="1"/>
</dbReference>
<name>A0A4Q9VSU7_9HYPH</name>
<dbReference type="GO" id="GO:0003700">
    <property type="term" value="F:DNA-binding transcription factor activity"/>
    <property type="evidence" value="ECO:0007669"/>
    <property type="project" value="InterPro"/>
</dbReference>
<dbReference type="PROSITE" id="PS50949">
    <property type="entry name" value="HTH_GNTR"/>
    <property type="match status" value="1"/>
</dbReference>
<evidence type="ECO:0000256" key="3">
    <source>
        <dbReference type="ARBA" id="ARBA00023163"/>
    </source>
</evidence>
<dbReference type="InterPro" id="IPR000524">
    <property type="entry name" value="Tscrpt_reg_HTH_GntR"/>
</dbReference>
<dbReference type="EMBL" id="SJFN01000009">
    <property type="protein sequence ID" value="TBW38965.1"/>
    <property type="molecule type" value="Genomic_DNA"/>
</dbReference>
<dbReference type="RefSeq" id="WP_131307801.1">
    <property type="nucleotide sequence ID" value="NZ_SJFN01000009.1"/>
</dbReference>
<dbReference type="SMART" id="SM00345">
    <property type="entry name" value="HTH_GNTR"/>
    <property type="match status" value="1"/>
</dbReference>
<protein>
    <submittedName>
        <fullName evidence="5">GntR family transcriptional regulator</fullName>
    </submittedName>
</protein>
<dbReference type="AlphaFoldDB" id="A0A4Q9VSU7"/>
<dbReference type="SUPFAM" id="SSF46785">
    <property type="entry name" value="Winged helix' DNA-binding domain"/>
    <property type="match status" value="1"/>
</dbReference>
<evidence type="ECO:0000259" key="4">
    <source>
        <dbReference type="PROSITE" id="PS50949"/>
    </source>
</evidence>
<evidence type="ECO:0000256" key="2">
    <source>
        <dbReference type="ARBA" id="ARBA00023125"/>
    </source>
</evidence>
<dbReference type="Pfam" id="PF00392">
    <property type="entry name" value="GntR"/>
    <property type="match status" value="1"/>
</dbReference>
<sequence>MDDALLDEEAVYQVIGRALLSARLPPGTKLGEKRLADVFGLTRERIRKVLHRLGHERLIDVIPNRGAFVVDPSLDEARVVYEARRIVESGIVARLAECLGEAEHRRLRAHVEAEAAALRAGAKSESMRLSGAFHMVLAELTGNAYIVRQMQELVIRTTMLDAFFDPGLSWSCSCDEHQEIFRRLVHRDTAQAVRAMTTHLSSVETRFRPIRCEPVEVDLEAVLRDETARFRRETAELVGA</sequence>
<accession>A0A4Q9VSU7</accession>
<dbReference type="InterPro" id="IPR008920">
    <property type="entry name" value="TF_FadR/GntR_C"/>
</dbReference>
<proteinExistence type="predicted"/>
<keyword evidence="6" id="KW-1185">Reference proteome</keyword>
<keyword evidence="1" id="KW-0805">Transcription regulation</keyword>
<gene>
    <name evidence="5" type="ORF">EYW49_07495</name>
</gene>
<keyword evidence="2" id="KW-0238">DNA-binding</keyword>
<dbReference type="PANTHER" id="PTHR43537:SF53">
    <property type="entry name" value="HTH-TYPE TRANSCRIPTIONAL REPRESSOR NANR"/>
    <property type="match status" value="1"/>
</dbReference>
<dbReference type="InterPro" id="IPR036390">
    <property type="entry name" value="WH_DNA-bd_sf"/>
</dbReference>
<feature type="domain" description="HTH gntR-type" evidence="4">
    <location>
        <begin position="5"/>
        <end position="72"/>
    </location>
</feature>
<dbReference type="InterPro" id="IPR036388">
    <property type="entry name" value="WH-like_DNA-bd_sf"/>
</dbReference>
<dbReference type="Gene3D" id="1.20.120.530">
    <property type="entry name" value="GntR ligand-binding domain-like"/>
    <property type="match status" value="1"/>
</dbReference>
<comment type="caution">
    <text evidence="5">The sequence shown here is derived from an EMBL/GenBank/DDBJ whole genome shotgun (WGS) entry which is preliminary data.</text>
</comment>
<organism evidence="5 6">
    <name type="scientific">Siculibacillus lacustris</name>
    <dbReference type="NCBI Taxonomy" id="1549641"/>
    <lineage>
        <taxon>Bacteria</taxon>
        <taxon>Pseudomonadati</taxon>
        <taxon>Pseudomonadota</taxon>
        <taxon>Alphaproteobacteria</taxon>
        <taxon>Hyphomicrobiales</taxon>
        <taxon>Ancalomicrobiaceae</taxon>
        <taxon>Siculibacillus</taxon>
    </lineage>
</organism>
<dbReference type="Pfam" id="PF07729">
    <property type="entry name" value="FCD"/>
    <property type="match status" value="1"/>
</dbReference>
<dbReference type="Proteomes" id="UP000292781">
    <property type="component" value="Unassembled WGS sequence"/>
</dbReference>
<dbReference type="SUPFAM" id="SSF48008">
    <property type="entry name" value="GntR ligand-binding domain-like"/>
    <property type="match status" value="1"/>
</dbReference>
<dbReference type="GO" id="GO:0003677">
    <property type="term" value="F:DNA binding"/>
    <property type="evidence" value="ECO:0007669"/>
    <property type="project" value="UniProtKB-KW"/>
</dbReference>
<evidence type="ECO:0000256" key="1">
    <source>
        <dbReference type="ARBA" id="ARBA00023015"/>
    </source>
</evidence>
<evidence type="ECO:0000313" key="5">
    <source>
        <dbReference type="EMBL" id="TBW38965.1"/>
    </source>
</evidence>
<dbReference type="PANTHER" id="PTHR43537">
    <property type="entry name" value="TRANSCRIPTIONAL REGULATOR, GNTR FAMILY"/>
    <property type="match status" value="1"/>
</dbReference>
<reference evidence="5 6" key="1">
    <citation type="submission" date="2019-02" db="EMBL/GenBank/DDBJ databases">
        <title>Siculibacillus lacustris gen. nov., sp. nov., a new rosette-forming bacterium isolated from a freshwater crater lake (Lake St. Ana, Romania).</title>
        <authorList>
            <person name="Felfoldi T."/>
            <person name="Marton Z."/>
            <person name="Szabo A."/>
            <person name="Mentes A."/>
            <person name="Boka K."/>
            <person name="Marialigeti K."/>
            <person name="Mathe I."/>
            <person name="Koncz M."/>
            <person name="Schumann P."/>
            <person name="Toth E."/>
        </authorList>
    </citation>
    <scope>NUCLEOTIDE SEQUENCE [LARGE SCALE GENOMIC DNA]</scope>
    <source>
        <strain evidence="5 6">SA-279</strain>
    </source>
</reference>